<gene>
    <name evidence="1" type="ORF">EU508_00700</name>
</gene>
<organism evidence="1 2">
    <name type="scientific">Pseudoalteromonas fuliginea</name>
    <dbReference type="NCBI Taxonomy" id="1872678"/>
    <lineage>
        <taxon>Bacteria</taxon>
        <taxon>Pseudomonadati</taxon>
        <taxon>Pseudomonadota</taxon>
        <taxon>Gammaproteobacteria</taxon>
        <taxon>Alteromonadales</taxon>
        <taxon>Pseudoalteromonadaceae</taxon>
        <taxon>Pseudoalteromonas</taxon>
    </lineage>
</organism>
<dbReference type="AlphaFoldDB" id="A0AB73BM10"/>
<evidence type="ECO:0000313" key="1">
    <source>
        <dbReference type="EMBL" id="KAA1165485.1"/>
    </source>
</evidence>
<name>A0AB73BM10_9GAMM</name>
<evidence type="ECO:0000313" key="2">
    <source>
        <dbReference type="Proteomes" id="UP000324162"/>
    </source>
</evidence>
<accession>A0AB73BM10</accession>
<protein>
    <submittedName>
        <fullName evidence="1">Uncharacterized protein</fullName>
    </submittedName>
</protein>
<sequence>MLRTDLKILKPQRIGNEPHAGGHRTSNAIVSGKLNDVFSSISDIDHARSSFDLVKLYPALSTDDASRLQDAHIFLSDQPDDPLVNILLVEAKDLKDTDTVAEMLPYFGLASTKFHGTSLMTGAVDAQGQALSVESITRTLTPSITTVSSKIGLKPDSVPFSIYRTKRILSYGEITEINLSVDDFLESEPTFYGEYQYIWYYDTSSIGQPGRVMKGVKTLKINTGSGELNSLLYQNGTFSCAKLTPSVAKDQYFTLYYVSNQDFRFHSFTTSLAITLGAGETVLKGSVKLKKTGGETVYKDDSQGRFISGGYVFATIDYDTGVITEIDSVNYNGTVTENLGALIQKGALTINAKQWQLPSSSFARDSVYITFETAAGATFSASSDLSGNITGTNCTGTVSATGYVDLAFSEDVKPDSIRFDYNEIEVTTVPAPPGGFDTSTLPNNGTVPIFYTFNPVSVQNRKRTAAATLSSGQTITVLADADFIDIVDSLGASLWSVTDDNYSYDAVTGDITINAGISAFSPPFIITAIQSELALIDAIDNNTLILLTPLKRAYPAGATVSSVQVLGDFQAQTKDERTLAAWQNNFGDTGAAASSAINTTQYPLELTNIGAIAQRWAIVFTSTTAYNVIGESVGNIYSGDTLNDCAPINSFAGAPYFILRKEAFGAGLNPGEAFLFETLAASKPIMVTRSVSPGHSEIVRDNSTLSFRGNKD</sequence>
<comment type="caution">
    <text evidence="1">The sequence shown here is derived from an EMBL/GenBank/DDBJ whole genome shotgun (WGS) entry which is preliminary data.</text>
</comment>
<dbReference type="Proteomes" id="UP000324162">
    <property type="component" value="Unassembled WGS sequence"/>
</dbReference>
<dbReference type="RefSeq" id="WP_149613312.1">
    <property type="nucleotide sequence ID" value="NZ_SEUK01000031.1"/>
</dbReference>
<reference evidence="1 2" key="1">
    <citation type="submission" date="2019-01" db="EMBL/GenBank/DDBJ databases">
        <title>Genome sequences of marine Pseudoalteromonas species.</title>
        <authorList>
            <person name="Boraston A.B."/>
            <person name="Hehemann J.-H."/>
            <person name="Vickers C.J."/>
            <person name="Salama-Alber O."/>
            <person name="Abe K."/>
            <person name="Hettle A.J."/>
        </authorList>
    </citation>
    <scope>NUCLEOTIDE SEQUENCE [LARGE SCALE GENOMIC DNA]</scope>
    <source>
        <strain evidence="1 2">PS42</strain>
    </source>
</reference>
<proteinExistence type="predicted"/>
<dbReference type="EMBL" id="SEUK01000031">
    <property type="protein sequence ID" value="KAA1165485.1"/>
    <property type="molecule type" value="Genomic_DNA"/>
</dbReference>